<keyword evidence="2" id="KW-1003">Cell membrane</keyword>
<accession>A0A917B5X2</accession>
<dbReference type="EMBL" id="BMEL01000003">
    <property type="protein sequence ID" value="GGF26080.1"/>
    <property type="molecule type" value="Genomic_DNA"/>
</dbReference>
<dbReference type="InterPro" id="IPR019108">
    <property type="entry name" value="Caa3_assmbl_CtaG-rel"/>
</dbReference>
<feature type="transmembrane region" description="Helical" evidence="6">
    <location>
        <begin position="159"/>
        <end position="183"/>
    </location>
</feature>
<feature type="transmembrane region" description="Helical" evidence="6">
    <location>
        <begin position="83"/>
        <end position="106"/>
    </location>
</feature>
<gene>
    <name evidence="7" type="ORF">GCM10010954_26320</name>
</gene>
<evidence type="ECO:0000256" key="1">
    <source>
        <dbReference type="ARBA" id="ARBA00004651"/>
    </source>
</evidence>
<keyword evidence="8" id="KW-1185">Reference proteome</keyword>
<feature type="transmembrane region" description="Helical" evidence="6">
    <location>
        <begin position="234"/>
        <end position="253"/>
    </location>
</feature>
<feature type="transmembrane region" description="Helical" evidence="6">
    <location>
        <begin position="52"/>
        <end position="71"/>
    </location>
</feature>
<evidence type="ECO:0000256" key="3">
    <source>
        <dbReference type="ARBA" id="ARBA00022692"/>
    </source>
</evidence>
<evidence type="ECO:0000313" key="8">
    <source>
        <dbReference type="Proteomes" id="UP000660110"/>
    </source>
</evidence>
<reference evidence="7" key="2">
    <citation type="submission" date="2020-09" db="EMBL/GenBank/DDBJ databases">
        <authorList>
            <person name="Sun Q."/>
            <person name="Zhou Y."/>
        </authorList>
    </citation>
    <scope>NUCLEOTIDE SEQUENCE</scope>
    <source>
        <strain evidence="7">CGMCC 1.12153</strain>
    </source>
</reference>
<reference evidence="7" key="1">
    <citation type="journal article" date="2014" name="Int. J. Syst. Evol. Microbiol.">
        <title>Complete genome sequence of Corynebacterium casei LMG S-19264T (=DSM 44701T), isolated from a smear-ripened cheese.</title>
        <authorList>
            <consortium name="US DOE Joint Genome Institute (JGI-PGF)"/>
            <person name="Walter F."/>
            <person name="Albersmeier A."/>
            <person name="Kalinowski J."/>
            <person name="Ruckert C."/>
        </authorList>
    </citation>
    <scope>NUCLEOTIDE SEQUENCE</scope>
    <source>
        <strain evidence="7">CGMCC 1.12153</strain>
    </source>
</reference>
<comment type="subcellular location">
    <subcellularLocation>
        <location evidence="1">Cell membrane</location>
        <topology evidence="1">Multi-pass membrane protein</topology>
    </subcellularLocation>
</comment>
<keyword evidence="5 6" id="KW-0472">Membrane</keyword>
<dbReference type="GO" id="GO:0005886">
    <property type="term" value="C:plasma membrane"/>
    <property type="evidence" value="ECO:0007669"/>
    <property type="project" value="UniProtKB-SubCell"/>
</dbReference>
<feature type="transmembrane region" description="Helical" evidence="6">
    <location>
        <begin position="20"/>
        <end position="40"/>
    </location>
</feature>
<evidence type="ECO:0000256" key="2">
    <source>
        <dbReference type="ARBA" id="ARBA00022475"/>
    </source>
</evidence>
<keyword evidence="4 6" id="KW-1133">Transmembrane helix</keyword>
<dbReference type="Pfam" id="PF09678">
    <property type="entry name" value="Caa3_CtaG"/>
    <property type="match status" value="1"/>
</dbReference>
<evidence type="ECO:0000256" key="6">
    <source>
        <dbReference type="SAM" id="Phobius"/>
    </source>
</evidence>
<proteinExistence type="predicted"/>
<feature type="transmembrane region" description="Helical" evidence="6">
    <location>
        <begin position="126"/>
        <end position="147"/>
    </location>
</feature>
<dbReference type="RefSeq" id="WP_188377967.1">
    <property type="nucleotide sequence ID" value="NZ_BMEL01000003.1"/>
</dbReference>
<sequence length="270" mass="29803">MSHHHGDSSIAGGEFLFTQILLALPFIVGLVVYGTALYISKKKKREWSLSRSILWTVGSLLGLASVSGPLAQSALTDFTAHMAGHLLLGMLAPLLMVLAAPMTLVLRALPVKAAKRLTKLLRTWPVRIVTDPLVASLLNVGGLWLLYTTNVYALMHQSLWLHIFIHLHVFIAGYLFTVSMIYIDPVPHRKSYLYRAIVLIAALAGHGILSKYIYGSPPEGVPAEQAEAGGMLMYYGGDAIDLVIIFILCLHWYRAARPRTLKENTNYQTV</sequence>
<keyword evidence="3 6" id="KW-0812">Transmembrane</keyword>
<dbReference type="AlphaFoldDB" id="A0A917B5X2"/>
<feature type="transmembrane region" description="Helical" evidence="6">
    <location>
        <begin position="192"/>
        <end position="214"/>
    </location>
</feature>
<evidence type="ECO:0000256" key="5">
    <source>
        <dbReference type="ARBA" id="ARBA00023136"/>
    </source>
</evidence>
<protein>
    <submittedName>
        <fullName evidence="7">Membrane protein</fullName>
    </submittedName>
</protein>
<evidence type="ECO:0000256" key="4">
    <source>
        <dbReference type="ARBA" id="ARBA00022989"/>
    </source>
</evidence>
<organism evidence="7 8">
    <name type="scientific">Halobacillus andaensis</name>
    <dbReference type="NCBI Taxonomy" id="1176239"/>
    <lineage>
        <taxon>Bacteria</taxon>
        <taxon>Bacillati</taxon>
        <taxon>Bacillota</taxon>
        <taxon>Bacilli</taxon>
        <taxon>Bacillales</taxon>
        <taxon>Bacillaceae</taxon>
        <taxon>Halobacillus</taxon>
    </lineage>
</organism>
<dbReference type="Proteomes" id="UP000660110">
    <property type="component" value="Unassembled WGS sequence"/>
</dbReference>
<comment type="caution">
    <text evidence="7">The sequence shown here is derived from an EMBL/GenBank/DDBJ whole genome shotgun (WGS) entry which is preliminary data.</text>
</comment>
<name>A0A917B5X2_HALAA</name>
<evidence type="ECO:0000313" key="7">
    <source>
        <dbReference type="EMBL" id="GGF26080.1"/>
    </source>
</evidence>